<dbReference type="Pfam" id="PF13649">
    <property type="entry name" value="Methyltransf_25"/>
    <property type="match status" value="1"/>
</dbReference>
<comment type="caution">
    <text evidence="2">The sequence shown here is derived from an EMBL/GenBank/DDBJ whole genome shotgun (WGS) entry which is preliminary data.</text>
</comment>
<reference evidence="2 3" key="1">
    <citation type="submission" date="2019-07" db="EMBL/GenBank/DDBJ databases">
        <authorList>
            <person name="Kim J."/>
        </authorList>
    </citation>
    <scope>NUCLEOTIDE SEQUENCE [LARGE SCALE GENOMIC DNA]</scope>
    <source>
        <strain evidence="3">dk17</strain>
    </source>
</reference>
<name>A0A563TX75_9SPHI</name>
<feature type="domain" description="Methyltransferase" evidence="1">
    <location>
        <begin position="41"/>
        <end position="136"/>
    </location>
</feature>
<dbReference type="RefSeq" id="WP_146383514.1">
    <property type="nucleotide sequence ID" value="NZ_VOEJ01000013.1"/>
</dbReference>
<dbReference type="CDD" id="cd02440">
    <property type="entry name" value="AdoMet_MTases"/>
    <property type="match status" value="1"/>
</dbReference>
<dbReference type="AlphaFoldDB" id="A0A563TX75"/>
<dbReference type="EMBL" id="VOEJ01000013">
    <property type="protein sequence ID" value="TWR23843.1"/>
    <property type="molecule type" value="Genomic_DNA"/>
</dbReference>
<accession>A0A563TX75</accession>
<keyword evidence="2" id="KW-0808">Transferase</keyword>
<dbReference type="Proteomes" id="UP000320042">
    <property type="component" value="Unassembled WGS sequence"/>
</dbReference>
<dbReference type="GO" id="GO:0008168">
    <property type="term" value="F:methyltransferase activity"/>
    <property type="evidence" value="ECO:0007669"/>
    <property type="project" value="UniProtKB-KW"/>
</dbReference>
<dbReference type="InterPro" id="IPR030373">
    <property type="entry name" value="PABS_CS"/>
</dbReference>
<keyword evidence="2" id="KW-0489">Methyltransferase</keyword>
<protein>
    <submittedName>
        <fullName evidence="2">Class I SAM-dependent methyltransferase</fullName>
    </submittedName>
</protein>
<dbReference type="InterPro" id="IPR029063">
    <property type="entry name" value="SAM-dependent_MTases_sf"/>
</dbReference>
<evidence type="ECO:0000313" key="3">
    <source>
        <dbReference type="Proteomes" id="UP000320042"/>
    </source>
</evidence>
<evidence type="ECO:0000313" key="2">
    <source>
        <dbReference type="EMBL" id="TWR23843.1"/>
    </source>
</evidence>
<dbReference type="Gene3D" id="3.40.50.150">
    <property type="entry name" value="Vaccinia Virus protein VP39"/>
    <property type="match status" value="1"/>
</dbReference>
<sequence>MSANYDNSAAFYDRLSKLVFGNALINAQKYFLPQIPANSRVLIIGGGTGWILEEVTKVHSSGLHIIYVELSAKMTALSRKRSVGNNAVKFINRAIEDVYLEQPVDVIITPFLMDNYKDDALPATFKHIDKLLKPNGIWLNTDFRLTGKWWQFLLLKSMLIFFKILCGVQNWRLPNVDKQFSLLGYARKDQKSFYGDFVMTRLYKKPK</sequence>
<proteinExistence type="predicted"/>
<dbReference type="GO" id="GO:0032259">
    <property type="term" value="P:methylation"/>
    <property type="evidence" value="ECO:0007669"/>
    <property type="project" value="UniProtKB-KW"/>
</dbReference>
<organism evidence="2 3">
    <name type="scientific">Mucilaginibacter pallidiroseus</name>
    <dbReference type="NCBI Taxonomy" id="2599295"/>
    <lineage>
        <taxon>Bacteria</taxon>
        <taxon>Pseudomonadati</taxon>
        <taxon>Bacteroidota</taxon>
        <taxon>Sphingobacteriia</taxon>
        <taxon>Sphingobacteriales</taxon>
        <taxon>Sphingobacteriaceae</taxon>
        <taxon>Mucilaginibacter</taxon>
    </lineage>
</organism>
<dbReference type="SUPFAM" id="SSF53335">
    <property type="entry name" value="S-adenosyl-L-methionine-dependent methyltransferases"/>
    <property type="match status" value="1"/>
</dbReference>
<dbReference type="InterPro" id="IPR041698">
    <property type="entry name" value="Methyltransf_25"/>
</dbReference>
<keyword evidence="3" id="KW-1185">Reference proteome</keyword>
<gene>
    <name evidence="2" type="ORF">FPZ43_18965</name>
</gene>
<evidence type="ECO:0000259" key="1">
    <source>
        <dbReference type="Pfam" id="PF13649"/>
    </source>
</evidence>
<dbReference type="PROSITE" id="PS01330">
    <property type="entry name" value="PABS_1"/>
    <property type="match status" value="1"/>
</dbReference>
<dbReference type="OrthoDB" id="836632at2"/>